<evidence type="ECO:0000259" key="1">
    <source>
        <dbReference type="PROSITE" id="PS51094"/>
    </source>
</evidence>
<dbReference type="Proteomes" id="UP001204320">
    <property type="component" value="Unassembled WGS sequence"/>
</dbReference>
<dbReference type="EMBL" id="JANSKA010000001">
    <property type="protein sequence ID" value="MCR9035409.1"/>
    <property type="molecule type" value="Genomic_DNA"/>
</dbReference>
<evidence type="ECO:0000313" key="3">
    <source>
        <dbReference type="Proteomes" id="UP001204320"/>
    </source>
</evidence>
<evidence type="ECO:0000313" key="2">
    <source>
        <dbReference type="EMBL" id="MCR9035409.1"/>
    </source>
</evidence>
<dbReference type="Gene3D" id="3.40.930.10">
    <property type="entry name" value="Mannitol-specific EII, Chain A"/>
    <property type="match status" value="1"/>
</dbReference>
<name>A0ABT1Z5C0_9ACTN</name>
<comment type="caution">
    <text evidence="2">The sequence shown here is derived from an EMBL/GenBank/DDBJ whole genome shotgun (WGS) entry which is preliminary data.</text>
</comment>
<protein>
    <submittedName>
        <fullName evidence="2">PTS sugar transporter subunit IIA</fullName>
    </submittedName>
</protein>
<dbReference type="PANTHER" id="PTHR47738:SF3">
    <property type="entry name" value="PHOSPHOTRANSFERASE SYSTEM MANNITOL_FRUCTOSE-SPECIFIC IIA DOMAIN CONTAINING PROTEIN"/>
    <property type="match status" value="1"/>
</dbReference>
<keyword evidence="2" id="KW-0813">Transport</keyword>
<keyword evidence="2" id="KW-0762">Sugar transport</keyword>
<dbReference type="RefSeq" id="WP_118100422.1">
    <property type="nucleotide sequence ID" value="NZ_JANSKA010000001.1"/>
</dbReference>
<sequence>MVLNLFPEDILLNIDAESCQEVLHLVSTHLFGEGKVKQSYEEHLIDREREYPTGLALGDINVAIPHTDYQYANTTQLLVATLKKPVEWHNMEDSDESIPVSVVVLSVFDKPEHQLEALQKIMGVLQNQELVAQIADADSAQQVIELFN</sequence>
<dbReference type="SUPFAM" id="SSF55804">
    <property type="entry name" value="Phoshotransferase/anion transport protein"/>
    <property type="match status" value="1"/>
</dbReference>
<dbReference type="Pfam" id="PF00359">
    <property type="entry name" value="PTS_EIIA_2"/>
    <property type="match status" value="1"/>
</dbReference>
<accession>A0ABT1Z5C0</accession>
<dbReference type="PROSITE" id="PS51094">
    <property type="entry name" value="PTS_EIIA_TYPE_2"/>
    <property type="match status" value="1"/>
</dbReference>
<dbReference type="InterPro" id="IPR016152">
    <property type="entry name" value="PTrfase/Anion_transptr"/>
</dbReference>
<dbReference type="InterPro" id="IPR051541">
    <property type="entry name" value="PTS_SugarTrans_NitroReg"/>
</dbReference>
<proteinExistence type="predicted"/>
<organism evidence="2 3">
    <name type="scientific">Tractidigestivibacter montrealensis</name>
    <dbReference type="NCBI Taxonomy" id="2972466"/>
    <lineage>
        <taxon>Bacteria</taxon>
        <taxon>Bacillati</taxon>
        <taxon>Actinomycetota</taxon>
        <taxon>Coriobacteriia</taxon>
        <taxon>Coriobacteriales</taxon>
        <taxon>Atopobiaceae</taxon>
        <taxon>Tractidigestivibacter</taxon>
    </lineage>
</organism>
<reference evidence="2 3" key="1">
    <citation type="submission" date="2022-08" db="EMBL/GenBank/DDBJ databases">
        <title>Tractidigestivibacter montrealensis type strain KD21.</title>
        <authorList>
            <person name="Diop K."/>
            <person name="Richard C."/>
            <person name="Routy B."/>
        </authorList>
    </citation>
    <scope>NUCLEOTIDE SEQUENCE [LARGE SCALE GENOMIC DNA]</scope>
    <source>
        <strain evidence="2 3">KD21</strain>
    </source>
</reference>
<dbReference type="InterPro" id="IPR002178">
    <property type="entry name" value="PTS_EIIA_type-2_dom"/>
</dbReference>
<dbReference type="CDD" id="cd00211">
    <property type="entry name" value="PTS_IIA_fru"/>
    <property type="match status" value="1"/>
</dbReference>
<keyword evidence="3" id="KW-1185">Reference proteome</keyword>
<dbReference type="PANTHER" id="PTHR47738">
    <property type="entry name" value="PTS SYSTEM FRUCTOSE-LIKE EIIA COMPONENT-RELATED"/>
    <property type="match status" value="1"/>
</dbReference>
<gene>
    <name evidence="2" type="ORF">NVS32_00350</name>
</gene>
<feature type="domain" description="PTS EIIA type-2" evidence="1">
    <location>
        <begin position="3"/>
        <end position="148"/>
    </location>
</feature>